<evidence type="ECO:0000259" key="1">
    <source>
        <dbReference type="Pfam" id="PF03992"/>
    </source>
</evidence>
<feature type="domain" description="ABM" evidence="1">
    <location>
        <begin position="12"/>
        <end position="75"/>
    </location>
</feature>
<reference evidence="3" key="1">
    <citation type="journal article" date="2014" name="Proc. Natl. Acad. Sci. U.S.A.">
        <title>Extensive sampling of basidiomycete genomes demonstrates inadequacy of the white-rot/brown-rot paradigm for wood decay fungi.</title>
        <authorList>
            <person name="Riley R."/>
            <person name="Salamov A.A."/>
            <person name="Brown D.W."/>
            <person name="Nagy L.G."/>
            <person name="Floudas D."/>
            <person name="Held B.W."/>
            <person name="Levasseur A."/>
            <person name="Lombard V."/>
            <person name="Morin E."/>
            <person name="Otillar R."/>
            <person name="Lindquist E.A."/>
            <person name="Sun H."/>
            <person name="LaButti K.M."/>
            <person name="Schmutz J."/>
            <person name="Jabbour D."/>
            <person name="Luo H."/>
            <person name="Baker S.E."/>
            <person name="Pisabarro A.G."/>
            <person name="Walton J.D."/>
            <person name="Blanchette R.A."/>
            <person name="Henrissat B."/>
            <person name="Martin F."/>
            <person name="Cullen D."/>
            <person name="Hibbett D.S."/>
            <person name="Grigoriev I.V."/>
        </authorList>
    </citation>
    <scope>NUCLEOTIDE SEQUENCE [LARGE SCALE GENOMIC DNA]</scope>
    <source>
        <strain evidence="3">FD-172 SS1</strain>
    </source>
</reference>
<sequence length="100" mass="11473">MSDTYETLKGKITAVAELTPKADKAEELLHIALQSREHGRNEEPGCLQFDVSKSGNQVITHEIWENAEALDNHRNWLRGVFGDPRTLVENYVFKFYEPLD</sequence>
<evidence type="ECO:0000313" key="3">
    <source>
        <dbReference type="Proteomes" id="UP000027195"/>
    </source>
</evidence>
<organism evidence="2 3">
    <name type="scientific">Botryobasidium botryosum (strain FD-172 SS1)</name>
    <dbReference type="NCBI Taxonomy" id="930990"/>
    <lineage>
        <taxon>Eukaryota</taxon>
        <taxon>Fungi</taxon>
        <taxon>Dikarya</taxon>
        <taxon>Basidiomycota</taxon>
        <taxon>Agaricomycotina</taxon>
        <taxon>Agaricomycetes</taxon>
        <taxon>Cantharellales</taxon>
        <taxon>Botryobasidiaceae</taxon>
        <taxon>Botryobasidium</taxon>
    </lineage>
</organism>
<dbReference type="HOGENOM" id="CLU_160814_0_0_1"/>
<gene>
    <name evidence="2" type="ORF">BOTBODRAFT_181823</name>
</gene>
<keyword evidence="3" id="KW-1185">Reference proteome</keyword>
<dbReference type="InterPro" id="IPR007138">
    <property type="entry name" value="ABM_dom"/>
</dbReference>
<evidence type="ECO:0000313" key="2">
    <source>
        <dbReference type="EMBL" id="KDQ06179.1"/>
    </source>
</evidence>
<protein>
    <recommendedName>
        <fullName evidence="1">ABM domain-containing protein</fullName>
    </recommendedName>
</protein>
<proteinExistence type="predicted"/>
<dbReference type="EMBL" id="KL198150">
    <property type="protein sequence ID" value="KDQ06179.1"/>
    <property type="molecule type" value="Genomic_DNA"/>
</dbReference>
<dbReference type="AlphaFoldDB" id="A0A067LSX4"/>
<dbReference type="Pfam" id="PF03992">
    <property type="entry name" value="ABM"/>
    <property type="match status" value="1"/>
</dbReference>
<dbReference type="Proteomes" id="UP000027195">
    <property type="component" value="Unassembled WGS sequence"/>
</dbReference>
<dbReference type="InterPro" id="IPR011008">
    <property type="entry name" value="Dimeric_a/b-barrel"/>
</dbReference>
<dbReference type="SUPFAM" id="SSF54909">
    <property type="entry name" value="Dimeric alpha+beta barrel"/>
    <property type="match status" value="1"/>
</dbReference>
<dbReference type="OrthoDB" id="10011777at2759"/>
<accession>A0A067LSX4</accession>
<dbReference type="Gene3D" id="3.30.70.100">
    <property type="match status" value="1"/>
</dbReference>
<name>A0A067LSX4_BOTB1</name>
<dbReference type="InParanoid" id="A0A067LSX4"/>